<keyword evidence="2" id="KW-1185">Reference proteome</keyword>
<organism evidence="1 2">
    <name type="scientific">Reticulomyxa filosa</name>
    <dbReference type="NCBI Taxonomy" id="46433"/>
    <lineage>
        <taxon>Eukaryota</taxon>
        <taxon>Sar</taxon>
        <taxon>Rhizaria</taxon>
        <taxon>Retaria</taxon>
        <taxon>Foraminifera</taxon>
        <taxon>Monothalamids</taxon>
        <taxon>Reticulomyxidae</taxon>
        <taxon>Reticulomyxa</taxon>
    </lineage>
</organism>
<evidence type="ECO:0000313" key="2">
    <source>
        <dbReference type="Proteomes" id="UP000023152"/>
    </source>
</evidence>
<dbReference type="Proteomes" id="UP000023152">
    <property type="component" value="Unassembled WGS sequence"/>
</dbReference>
<gene>
    <name evidence="1" type="ORF">RFI_38660</name>
</gene>
<name>X6L9W9_RETFI</name>
<evidence type="ECO:0000313" key="1">
    <source>
        <dbReference type="EMBL" id="ETN98827.1"/>
    </source>
</evidence>
<sequence length="103" mass="12153">MINNNITKYSNNIIKPSKLQMNDAFEFLRNGLNNESDDIRKSCVNGLRTIVLKLDETQLNTLAHWLARLDINVYGYSTKYHQNWMNSIMKTMIFANHVQRYLK</sequence>
<accession>X6L9W9</accession>
<dbReference type="AlphaFoldDB" id="X6L9W9"/>
<comment type="caution">
    <text evidence="1">The sequence shown here is derived from an EMBL/GenBank/DDBJ whole genome shotgun (WGS) entry which is preliminary data.</text>
</comment>
<dbReference type="EMBL" id="ASPP01045686">
    <property type="protein sequence ID" value="ETN98827.1"/>
    <property type="molecule type" value="Genomic_DNA"/>
</dbReference>
<proteinExistence type="predicted"/>
<protein>
    <submittedName>
        <fullName evidence="1">Uncharacterized protein</fullName>
    </submittedName>
</protein>
<reference evidence="1 2" key="1">
    <citation type="journal article" date="2013" name="Curr. Biol.">
        <title>The Genome of the Foraminiferan Reticulomyxa filosa.</title>
        <authorList>
            <person name="Glockner G."/>
            <person name="Hulsmann N."/>
            <person name="Schleicher M."/>
            <person name="Noegel A.A."/>
            <person name="Eichinger L."/>
            <person name="Gallinger C."/>
            <person name="Pawlowski J."/>
            <person name="Sierra R."/>
            <person name="Euteneuer U."/>
            <person name="Pillet L."/>
            <person name="Moustafa A."/>
            <person name="Platzer M."/>
            <person name="Groth M."/>
            <person name="Szafranski K."/>
            <person name="Schliwa M."/>
        </authorList>
    </citation>
    <scope>NUCLEOTIDE SEQUENCE [LARGE SCALE GENOMIC DNA]</scope>
</reference>